<sequence>MNSKVYFVDRAFHWISVFILLFMLLNLSSNLHNIDWDIKGQLLHRQSAVETHASVGIILVIFTLLRLMFSWGFKKSIQRVTPKSKIHAWFISFTHIAMYLCIFLLTATGIAMVNNYEIPLSIFGFELAPSRENFYQNFPQFNDIHIFTQQAFWWLIGCHFFGILHAKK</sequence>
<evidence type="ECO:0000313" key="16">
    <source>
        <dbReference type="Proteomes" id="UP000292345"/>
    </source>
</evidence>
<comment type="subcellular location">
    <subcellularLocation>
        <location evidence="2">Cell membrane</location>
        <topology evidence="2">Multi-pass membrane protein</topology>
    </subcellularLocation>
</comment>
<keyword evidence="9 13" id="KW-1133">Transmembrane helix</keyword>
<evidence type="ECO:0000259" key="14">
    <source>
        <dbReference type="Pfam" id="PF01292"/>
    </source>
</evidence>
<comment type="cofactor">
    <cofactor evidence="1">
        <name>heme b</name>
        <dbReference type="ChEBI" id="CHEBI:60344"/>
    </cofactor>
</comment>
<evidence type="ECO:0000256" key="10">
    <source>
        <dbReference type="ARBA" id="ARBA00023004"/>
    </source>
</evidence>
<dbReference type="GO" id="GO:0020037">
    <property type="term" value="F:heme binding"/>
    <property type="evidence" value="ECO:0007669"/>
    <property type="project" value="TreeGrafter"/>
</dbReference>
<keyword evidence="3" id="KW-0813">Transport</keyword>
<evidence type="ECO:0000256" key="9">
    <source>
        <dbReference type="ARBA" id="ARBA00022989"/>
    </source>
</evidence>
<dbReference type="AlphaFoldDB" id="A0A4Q7EQS2"/>
<dbReference type="GO" id="GO:0022904">
    <property type="term" value="P:respiratory electron transport chain"/>
    <property type="evidence" value="ECO:0007669"/>
    <property type="project" value="InterPro"/>
</dbReference>
<dbReference type="GO" id="GO:0009055">
    <property type="term" value="F:electron transfer activity"/>
    <property type="evidence" value="ECO:0007669"/>
    <property type="project" value="InterPro"/>
</dbReference>
<proteinExistence type="inferred from homology"/>
<keyword evidence="5" id="KW-0349">Heme</keyword>
<feature type="transmembrane region" description="Helical" evidence="13">
    <location>
        <begin position="89"/>
        <end position="113"/>
    </location>
</feature>
<dbReference type="PANTHER" id="PTHR30529:SF1">
    <property type="entry name" value="CYTOCHROME B561 HOMOLOG 2"/>
    <property type="match status" value="1"/>
</dbReference>
<dbReference type="SUPFAM" id="SSF81342">
    <property type="entry name" value="Transmembrane di-heme cytochromes"/>
    <property type="match status" value="1"/>
</dbReference>
<dbReference type="GO" id="GO:0005886">
    <property type="term" value="C:plasma membrane"/>
    <property type="evidence" value="ECO:0007669"/>
    <property type="project" value="UniProtKB-SubCell"/>
</dbReference>
<keyword evidence="6 13" id="KW-0812">Transmembrane</keyword>
<feature type="domain" description="Cytochrome b561 bacterial/Ni-hydrogenase" evidence="14">
    <location>
        <begin position="10"/>
        <end position="165"/>
    </location>
</feature>
<comment type="similarity">
    <text evidence="12">Belongs to the cytochrome b561 family.</text>
</comment>
<evidence type="ECO:0000256" key="7">
    <source>
        <dbReference type="ARBA" id="ARBA00022723"/>
    </source>
</evidence>
<dbReference type="Proteomes" id="UP000292345">
    <property type="component" value="Unassembled WGS sequence"/>
</dbReference>
<feature type="transmembrane region" description="Helical" evidence="13">
    <location>
        <begin position="12"/>
        <end position="31"/>
    </location>
</feature>
<dbReference type="InterPro" id="IPR052168">
    <property type="entry name" value="Cytochrome_b561_oxidase"/>
</dbReference>
<feature type="transmembrane region" description="Helical" evidence="13">
    <location>
        <begin position="51"/>
        <end position="69"/>
    </location>
</feature>
<evidence type="ECO:0000313" key="15">
    <source>
        <dbReference type="EMBL" id="RZM84345.1"/>
    </source>
</evidence>
<keyword evidence="11 13" id="KW-0472">Membrane</keyword>
<evidence type="ECO:0000256" key="11">
    <source>
        <dbReference type="ARBA" id="ARBA00023136"/>
    </source>
</evidence>
<comment type="caution">
    <text evidence="15">The sequence shown here is derived from an EMBL/GenBank/DDBJ whole genome shotgun (WGS) entry which is preliminary data.</text>
</comment>
<keyword evidence="8" id="KW-0249">Electron transport</keyword>
<dbReference type="InterPro" id="IPR011577">
    <property type="entry name" value="Cyt_b561_bac/Ni-Hgenase"/>
</dbReference>
<gene>
    <name evidence="15" type="ORF">C3B51_04320</name>
</gene>
<evidence type="ECO:0000256" key="4">
    <source>
        <dbReference type="ARBA" id="ARBA00022475"/>
    </source>
</evidence>
<protein>
    <recommendedName>
        <fullName evidence="14">Cytochrome b561 bacterial/Ni-hydrogenase domain-containing protein</fullName>
    </recommendedName>
</protein>
<keyword evidence="10" id="KW-0408">Iron</keyword>
<accession>A0A4Q7EQS2</accession>
<evidence type="ECO:0000256" key="8">
    <source>
        <dbReference type="ARBA" id="ARBA00022982"/>
    </source>
</evidence>
<dbReference type="InterPro" id="IPR016174">
    <property type="entry name" value="Di-haem_cyt_TM"/>
</dbReference>
<evidence type="ECO:0000256" key="1">
    <source>
        <dbReference type="ARBA" id="ARBA00001970"/>
    </source>
</evidence>
<dbReference type="GO" id="GO:0046872">
    <property type="term" value="F:metal ion binding"/>
    <property type="evidence" value="ECO:0007669"/>
    <property type="project" value="UniProtKB-KW"/>
</dbReference>
<name>A0A4Q7EQS2_9GAMM</name>
<keyword evidence="7" id="KW-0479">Metal-binding</keyword>
<evidence type="ECO:0000256" key="5">
    <source>
        <dbReference type="ARBA" id="ARBA00022617"/>
    </source>
</evidence>
<dbReference type="Pfam" id="PF01292">
    <property type="entry name" value="Ni_hydr_CYTB"/>
    <property type="match status" value="1"/>
</dbReference>
<reference evidence="15 16" key="1">
    <citation type="submission" date="2018-01" db="EMBL/GenBank/DDBJ databases">
        <title>Co-occurrence of chitin degradation, pigmentation and bioactivity in marine Pseudoalteromonas.</title>
        <authorList>
            <person name="Paulsen S."/>
            <person name="Gram L."/>
            <person name="Machado H."/>
        </authorList>
    </citation>
    <scope>NUCLEOTIDE SEQUENCE [LARGE SCALE GENOMIC DNA]</scope>
    <source>
        <strain evidence="15 16">S1946</strain>
    </source>
</reference>
<feature type="transmembrane region" description="Helical" evidence="13">
    <location>
        <begin position="144"/>
        <end position="164"/>
    </location>
</feature>
<dbReference type="PANTHER" id="PTHR30529">
    <property type="entry name" value="CYTOCHROME B561"/>
    <property type="match status" value="1"/>
</dbReference>
<evidence type="ECO:0000256" key="2">
    <source>
        <dbReference type="ARBA" id="ARBA00004651"/>
    </source>
</evidence>
<evidence type="ECO:0000256" key="6">
    <source>
        <dbReference type="ARBA" id="ARBA00022692"/>
    </source>
</evidence>
<evidence type="ECO:0000256" key="12">
    <source>
        <dbReference type="ARBA" id="ARBA00037975"/>
    </source>
</evidence>
<keyword evidence="4" id="KW-1003">Cell membrane</keyword>
<evidence type="ECO:0000256" key="3">
    <source>
        <dbReference type="ARBA" id="ARBA00022448"/>
    </source>
</evidence>
<organism evidence="15 16">
    <name type="scientific">Pseudoalteromonas rubra</name>
    <dbReference type="NCBI Taxonomy" id="43658"/>
    <lineage>
        <taxon>Bacteria</taxon>
        <taxon>Pseudomonadati</taxon>
        <taxon>Pseudomonadota</taxon>
        <taxon>Gammaproteobacteria</taxon>
        <taxon>Alteromonadales</taxon>
        <taxon>Pseudoalteromonadaceae</taxon>
        <taxon>Pseudoalteromonas</taxon>
    </lineage>
</organism>
<dbReference type="EMBL" id="PPUZ01000010">
    <property type="protein sequence ID" value="RZM84345.1"/>
    <property type="molecule type" value="Genomic_DNA"/>
</dbReference>
<evidence type="ECO:0000256" key="13">
    <source>
        <dbReference type="SAM" id="Phobius"/>
    </source>
</evidence>
<dbReference type="RefSeq" id="WP_125720695.1">
    <property type="nucleotide sequence ID" value="NZ_RHHY01000016.1"/>
</dbReference>